<evidence type="ECO:0000256" key="2">
    <source>
        <dbReference type="ARBA" id="ARBA00022723"/>
    </source>
</evidence>
<dbReference type="Proteomes" id="UP000261284">
    <property type="component" value="Unassembled WGS sequence"/>
</dbReference>
<dbReference type="InterPro" id="IPR034660">
    <property type="entry name" value="DinB/YfiT-like"/>
</dbReference>
<organism evidence="4 5">
    <name type="scientific">Deminuibacter soli</name>
    <dbReference type="NCBI Taxonomy" id="2291815"/>
    <lineage>
        <taxon>Bacteria</taxon>
        <taxon>Pseudomonadati</taxon>
        <taxon>Bacteroidota</taxon>
        <taxon>Chitinophagia</taxon>
        <taxon>Chitinophagales</taxon>
        <taxon>Chitinophagaceae</taxon>
        <taxon>Deminuibacter</taxon>
    </lineage>
</organism>
<dbReference type="InterPro" id="IPR007837">
    <property type="entry name" value="DinB"/>
</dbReference>
<evidence type="ECO:0000313" key="4">
    <source>
        <dbReference type="EMBL" id="RFM25625.1"/>
    </source>
</evidence>
<dbReference type="Pfam" id="PF05163">
    <property type="entry name" value="DinB"/>
    <property type="match status" value="1"/>
</dbReference>
<protein>
    <submittedName>
        <fullName evidence="4">DUF664 domain-containing protein</fullName>
    </submittedName>
</protein>
<comment type="similarity">
    <text evidence="1">Belongs to the DinB family.</text>
</comment>
<feature type="binding site" evidence="3">
    <location>
        <position position="55"/>
    </location>
    <ligand>
        <name>a divalent metal cation</name>
        <dbReference type="ChEBI" id="CHEBI:60240"/>
    </ligand>
</feature>
<gene>
    <name evidence="4" type="ORF">DXN05_24115</name>
</gene>
<keyword evidence="2 3" id="KW-0479">Metal-binding</keyword>
<comment type="caution">
    <text evidence="4">The sequence shown here is derived from an EMBL/GenBank/DDBJ whole genome shotgun (WGS) entry which is preliminary data.</text>
</comment>
<sequence>MMQQEQPDIVVNKQYDLVTQARGILLQYCCSLKPEHLLQPVAVFNNTSIRNLLVHVANVYIHWAQLFALQQYAAYFEEEKIQDMTAVTAMYNQVNVLMERFDQHFLHRWHDPFTHTLQGSGKQVTTTPLAVFMHVTTHEFHHKGQILIMSRLLGYTPPDTDIIRT</sequence>
<dbReference type="AlphaFoldDB" id="A0A3E1NC84"/>
<evidence type="ECO:0000256" key="1">
    <source>
        <dbReference type="ARBA" id="ARBA00008635"/>
    </source>
</evidence>
<dbReference type="PANTHER" id="PTHR37302">
    <property type="entry name" value="SLR1116 PROTEIN"/>
    <property type="match status" value="1"/>
</dbReference>
<dbReference type="PANTHER" id="PTHR37302:SF3">
    <property type="entry name" value="DAMAGE-INDUCIBLE PROTEIN DINB"/>
    <property type="match status" value="1"/>
</dbReference>
<dbReference type="OrthoDB" id="118635at2"/>
<evidence type="ECO:0000313" key="5">
    <source>
        <dbReference type="Proteomes" id="UP000261284"/>
    </source>
</evidence>
<accession>A0A3E1NC84</accession>
<dbReference type="RefSeq" id="WP_116849879.1">
    <property type="nucleotide sequence ID" value="NZ_QTJU01000018.1"/>
</dbReference>
<dbReference type="Gene3D" id="1.20.120.450">
    <property type="entry name" value="dinb family like domain"/>
    <property type="match status" value="1"/>
</dbReference>
<keyword evidence="5" id="KW-1185">Reference proteome</keyword>
<dbReference type="EMBL" id="QTJU01000018">
    <property type="protein sequence ID" value="RFM25625.1"/>
    <property type="molecule type" value="Genomic_DNA"/>
</dbReference>
<evidence type="ECO:0000256" key="3">
    <source>
        <dbReference type="PIRSR" id="PIRSR607837-1"/>
    </source>
</evidence>
<name>A0A3E1NC84_9BACT</name>
<dbReference type="SUPFAM" id="SSF109854">
    <property type="entry name" value="DinB/YfiT-like putative metalloenzymes"/>
    <property type="match status" value="1"/>
</dbReference>
<dbReference type="GO" id="GO:0046872">
    <property type="term" value="F:metal ion binding"/>
    <property type="evidence" value="ECO:0007669"/>
    <property type="project" value="UniProtKB-KW"/>
</dbReference>
<reference evidence="4 5" key="1">
    <citation type="submission" date="2018-08" db="EMBL/GenBank/DDBJ databases">
        <title>Chitinophagaceae sp. K23C18032701, a novel bacterium isolated from forest soil.</title>
        <authorList>
            <person name="Wang C."/>
        </authorList>
    </citation>
    <scope>NUCLEOTIDE SEQUENCE [LARGE SCALE GENOMIC DNA]</scope>
    <source>
        <strain evidence="4 5">K23C18032701</strain>
    </source>
</reference>
<proteinExistence type="inferred from homology"/>
<feature type="binding site" evidence="3">
    <location>
        <position position="142"/>
    </location>
    <ligand>
        <name>a divalent metal cation</name>
        <dbReference type="ChEBI" id="CHEBI:60240"/>
    </ligand>
</feature>
<feature type="binding site" evidence="3">
    <location>
        <position position="138"/>
    </location>
    <ligand>
        <name>a divalent metal cation</name>
        <dbReference type="ChEBI" id="CHEBI:60240"/>
    </ligand>
</feature>